<reference evidence="2" key="1">
    <citation type="journal article" date="2019" name="Nat. Commun.">
        <title>Genome-wide association mapping of date palm fruit traits.</title>
        <authorList>
            <person name="Hazzouri K.M."/>
            <person name="Gros-Balthazard M."/>
            <person name="Flowers J.M."/>
            <person name="Copetti D."/>
            <person name="Lemansour A."/>
            <person name="Lebrun M."/>
            <person name="Masmoudi K."/>
            <person name="Ferrand S."/>
            <person name="Dhar M.I."/>
            <person name="Fresquez Z.A."/>
            <person name="Rosas U."/>
            <person name="Zhang J."/>
            <person name="Talag J."/>
            <person name="Lee S."/>
            <person name="Kudrna D."/>
            <person name="Powell R.F."/>
            <person name="Leitch I.J."/>
            <person name="Krueger R.R."/>
            <person name="Wing R.A."/>
            <person name="Amiri K.M.A."/>
            <person name="Purugganan M.D."/>
        </authorList>
    </citation>
    <scope>NUCLEOTIDE SEQUENCE [LARGE SCALE GENOMIC DNA]</scope>
    <source>
        <strain evidence="2">cv. Khalas</strain>
    </source>
</reference>
<dbReference type="Proteomes" id="UP000228380">
    <property type="component" value="Chromosome 12"/>
</dbReference>
<proteinExistence type="predicted"/>
<accession>A0A8B7BHX2</accession>
<keyword evidence="2" id="KW-1185">Reference proteome</keyword>
<gene>
    <name evidence="3" type="primary">LOC103697134</name>
</gene>
<sequence>MSYYDQQQAPSQAYPPPANAYPPPGQAYPPPGQAYPPPGQAYPPAYAAPPPASYPMKEGEKIPNQLLHRLRTVAMASGKDAVLPCAAAAFLICASKA</sequence>
<dbReference type="GeneID" id="103697134"/>
<feature type="compositionally biased region" description="Low complexity" evidence="1">
    <location>
        <begin position="1"/>
        <end position="12"/>
    </location>
</feature>
<feature type="region of interest" description="Disordered" evidence="1">
    <location>
        <begin position="1"/>
        <end position="60"/>
    </location>
</feature>
<organism evidence="2 3">
    <name type="scientific">Phoenix dactylifera</name>
    <name type="common">Date palm</name>
    <dbReference type="NCBI Taxonomy" id="42345"/>
    <lineage>
        <taxon>Eukaryota</taxon>
        <taxon>Viridiplantae</taxon>
        <taxon>Streptophyta</taxon>
        <taxon>Embryophyta</taxon>
        <taxon>Tracheophyta</taxon>
        <taxon>Spermatophyta</taxon>
        <taxon>Magnoliopsida</taxon>
        <taxon>Liliopsida</taxon>
        <taxon>Arecaceae</taxon>
        <taxon>Coryphoideae</taxon>
        <taxon>Phoeniceae</taxon>
        <taxon>Phoenix</taxon>
    </lineage>
</organism>
<evidence type="ECO:0000313" key="2">
    <source>
        <dbReference type="Proteomes" id="UP000228380"/>
    </source>
</evidence>
<dbReference type="RefSeq" id="XP_008777158.2">
    <property type="nucleotide sequence ID" value="XM_008778936.4"/>
</dbReference>
<dbReference type="AlphaFoldDB" id="A0A8B7BHX2"/>
<dbReference type="KEGG" id="pda:103697134"/>
<name>A0A8B7BHX2_PHODC</name>
<feature type="compositionally biased region" description="Pro residues" evidence="1">
    <location>
        <begin position="13"/>
        <end position="53"/>
    </location>
</feature>
<dbReference type="OrthoDB" id="10482119at2759"/>
<protein>
    <submittedName>
        <fullName evidence="3">Small proline-rich protein 5 isoform X1</fullName>
    </submittedName>
</protein>
<reference evidence="3" key="2">
    <citation type="submission" date="2025-08" db="UniProtKB">
        <authorList>
            <consortium name="RefSeq"/>
        </authorList>
    </citation>
    <scope>IDENTIFICATION</scope>
    <source>
        <tissue evidence="3">Young leaves</tissue>
    </source>
</reference>
<evidence type="ECO:0000313" key="3">
    <source>
        <dbReference type="RefSeq" id="XP_008777158.2"/>
    </source>
</evidence>
<evidence type="ECO:0000256" key="1">
    <source>
        <dbReference type="SAM" id="MobiDB-lite"/>
    </source>
</evidence>